<dbReference type="InterPro" id="IPR045536">
    <property type="entry name" value="DUF6431"/>
</dbReference>
<dbReference type="PATRIC" id="fig|679936.5.peg.3185"/>
<organism evidence="2 3">
    <name type="scientific">Sulfobacillus acidophilus (strain ATCC 700253 / DSM 10332 / NAL)</name>
    <dbReference type="NCBI Taxonomy" id="679936"/>
    <lineage>
        <taxon>Bacteria</taxon>
        <taxon>Bacillati</taxon>
        <taxon>Bacillota</taxon>
        <taxon>Clostridia</taxon>
        <taxon>Eubacteriales</taxon>
        <taxon>Clostridiales Family XVII. Incertae Sedis</taxon>
        <taxon>Sulfobacillus</taxon>
    </lineage>
</organism>
<gene>
    <name evidence="2" type="ordered locus">Sulac_3085</name>
</gene>
<dbReference type="Pfam" id="PF20020">
    <property type="entry name" value="DUF6431"/>
    <property type="match status" value="1"/>
</dbReference>
<evidence type="ECO:0000313" key="2">
    <source>
        <dbReference type="EMBL" id="AEW06538.1"/>
    </source>
</evidence>
<dbReference type="EMBL" id="CP003179">
    <property type="protein sequence ID" value="AEW06538.1"/>
    <property type="molecule type" value="Genomic_DNA"/>
</dbReference>
<proteinExistence type="predicted"/>
<accession>G8U0Z3</accession>
<reference evidence="3" key="1">
    <citation type="submission" date="2011-12" db="EMBL/GenBank/DDBJ databases">
        <title>The complete genome of chromosome of Sulfobacillus acidophilus DSM 10332.</title>
        <authorList>
            <person name="Lucas S."/>
            <person name="Han J."/>
            <person name="Lapidus A."/>
            <person name="Bruce D."/>
            <person name="Goodwin L."/>
            <person name="Pitluck S."/>
            <person name="Peters L."/>
            <person name="Kyrpides N."/>
            <person name="Mavromatis K."/>
            <person name="Ivanova N."/>
            <person name="Mikhailova N."/>
            <person name="Chertkov O."/>
            <person name="Saunders E."/>
            <person name="Detter J.C."/>
            <person name="Tapia R."/>
            <person name="Han C."/>
            <person name="Land M."/>
            <person name="Hauser L."/>
            <person name="Markowitz V."/>
            <person name="Cheng J.-F."/>
            <person name="Hugenholtz P."/>
            <person name="Woyke T."/>
            <person name="Wu D."/>
            <person name="Pukall R."/>
            <person name="Gehrich-Schroeter G."/>
            <person name="Schneider S."/>
            <person name="Klenk H.-P."/>
            <person name="Eisen J.A."/>
        </authorList>
    </citation>
    <scope>NUCLEOTIDE SEQUENCE [LARGE SCALE GENOMIC DNA]</scope>
    <source>
        <strain evidence="3">ATCC 700253 / DSM 10332 / NAL</strain>
    </source>
</reference>
<dbReference type="Proteomes" id="UP000005439">
    <property type="component" value="Chromosome"/>
</dbReference>
<name>G8U0Z3_SULAD</name>
<keyword evidence="3" id="KW-1185">Reference proteome</keyword>
<dbReference type="KEGG" id="sap:Sulac_3085"/>
<evidence type="ECO:0000313" key="3">
    <source>
        <dbReference type="Proteomes" id="UP000005439"/>
    </source>
</evidence>
<feature type="domain" description="DUF6431" evidence="1">
    <location>
        <begin position="41"/>
        <end position="109"/>
    </location>
</feature>
<reference evidence="2 3" key="2">
    <citation type="journal article" date="2012" name="Stand. Genomic Sci.">
        <title>Complete genome sequence of the moderately thermophilic mineral-sulfide-oxidizing firmicute Sulfobacillus acidophilus type strain (NAL(T)).</title>
        <authorList>
            <person name="Anderson I."/>
            <person name="Chertkov O."/>
            <person name="Chen A."/>
            <person name="Saunders E."/>
            <person name="Lapidus A."/>
            <person name="Nolan M."/>
            <person name="Lucas S."/>
            <person name="Hammon N."/>
            <person name="Deshpande S."/>
            <person name="Cheng J.F."/>
            <person name="Han C."/>
            <person name="Tapia R."/>
            <person name="Goodwin L.A."/>
            <person name="Pitluck S."/>
            <person name="Liolios K."/>
            <person name="Pagani I."/>
            <person name="Ivanova N."/>
            <person name="Mikhailova N."/>
            <person name="Pati A."/>
            <person name="Palaniappan K."/>
            <person name="Land M."/>
            <person name="Pan C."/>
            <person name="Rohde M."/>
            <person name="Pukall R."/>
            <person name="Goker M."/>
            <person name="Detter J.C."/>
            <person name="Woyke T."/>
            <person name="Bristow J."/>
            <person name="Eisen J.A."/>
            <person name="Markowitz V."/>
            <person name="Hugenholtz P."/>
            <person name="Kyrpides N.C."/>
            <person name="Klenk H.P."/>
            <person name="Mavromatis K."/>
        </authorList>
    </citation>
    <scope>NUCLEOTIDE SEQUENCE [LARGE SCALE GENOMIC DNA]</scope>
    <source>
        <strain evidence="3">ATCC 700253 / DSM 10332 / NAL</strain>
    </source>
</reference>
<sequence>MADRSLLLLVNPSTLTLPDFGTLVTRYQTFLATQETRYRPCPQCQGWRARHGWRARNVLGAPGQWGRLALLRLRCRPCHTVETVFPPWLLPYESWTVPVLDAVLTAVATEGQSWRQIATFWQVEVTAVKRRWRRWDPQLPAFRQQVHQVLQTWQIATPWRTWHPPPAARAADWGWLQLCWQAVALVLGAVRELGTPTGFVTWRTWVPTGLPGGVLPLHTHLSRRLGRTPAGFPP</sequence>
<protein>
    <recommendedName>
        <fullName evidence="1">DUF6431 domain-containing protein</fullName>
    </recommendedName>
</protein>
<evidence type="ECO:0000259" key="1">
    <source>
        <dbReference type="Pfam" id="PF20020"/>
    </source>
</evidence>
<dbReference type="HOGENOM" id="CLU_1331344_0_0_9"/>
<dbReference type="AlphaFoldDB" id="G8U0Z3"/>